<keyword evidence="2" id="KW-1015">Disulfide bond</keyword>
<dbReference type="Gramene" id="mRNA:HanXRQr2_Chr08g0329481">
    <property type="protein sequence ID" value="CDS:HanXRQr2_Chr08g0329481.1"/>
    <property type="gene ID" value="HanXRQr2_Chr08g0329481"/>
</dbReference>
<dbReference type="InParanoid" id="A0A251U5C4"/>
<evidence type="ECO:0000256" key="4">
    <source>
        <dbReference type="SAM" id="SignalP"/>
    </source>
</evidence>
<dbReference type="PANTHER" id="PTHR35357:SF8">
    <property type="entry name" value="OS01G0111000 PROTEIN"/>
    <property type="match status" value="1"/>
</dbReference>
<dbReference type="GO" id="GO:0009505">
    <property type="term" value="C:plant-type cell wall"/>
    <property type="evidence" value="ECO:0000318"/>
    <property type="project" value="GO_Central"/>
</dbReference>
<dbReference type="OMA" id="GFGMKSA"/>
<dbReference type="PANTHER" id="PTHR35357">
    <property type="entry name" value="OS02G0537100 PROTEIN"/>
    <property type="match status" value="1"/>
</dbReference>
<dbReference type="EMBL" id="MNCJ02000323">
    <property type="protein sequence ID" value="KAF5794561.1"/>
    <property type="molecule type" value="Genomic_DNA"/>
</dbReference>
<dbReference type="GO" id="GO:0009827">
    <property type="term" value="P:plant-type cell wall modification"/>
    <property type="evidence" value="ECO:0000318"/>
    <property type="project" value="GO_Central"/>
</dbReference>
<evidence type="ECO:0000256" key="3">
    <source>
        <dbReference type="ARBA" id="ARBA00038471"/>
    </source>
</evidence>
<dbReference type="NCBIfam" id="TIGR01614">
    <property type="entry name" value="PME_inhib"/>
    <property type="match status" value="1"/>
</dbReference>
<feature type="domain" description="Pectinesterase inhibitor" evidence="5">
    <location>
        <begin position="30"/>
        <end position="179"/>
    </location>
</feature>
<evidence type="ECO:0000313" key="6">
    <source>
        <dbReference type="EMBL" id="KAF5794561.1"/>
    </source>
</evidence>
<dbReference type="GO" id="GO:0048281">
    <property type="term" value="P:inflorescence morphogenesis"/>
    <property type="evidence" value="ECO:0000318"/>
    <property type="project" value="GO_Central"/>
</dbReference>
<dbReference type="Proteomes" id="UP000215914">
    <property type="component" value="Chromosome 8"/>
</dbReference>
<dbReference type="GO" id="GO:0004857">
    <property type="term" value="F:enzyme inhibitor activity"/>
    <property type="evidence" value="ECO:0000318"/>
    <property type="project" value="GO_Central"/>
</dbReference>
<dbReference type="Gene3D" id="1.20.140.40">
    <property type="entry name" value="Invertase/pectin methylesterase inhibitor family protein"/>
    <property type="match status" value="1"/>
</dbReference>
<evidence type="ECO:0000256" key="1">
    <source>
        <dbReference type="ARBA" id="ARBA00022729"/>
    </source>
</evidence>
<dbReference type="CDD" id="cd14859">
    <property type="entry name" value="PMEI_like"/>
    <property type="match status" value="1"/>
</dbReference>
<dbReference type="SMART" id="SM00856">
    <property type="entry name" value="PMEI"/>
    <property type="match status" value="1"/>
</dbReference>
<dbReference type="InterPro" id="IPR035513">
    <property type="entry name" value="Invertase/methylesterase_inhib"/>
</dbReference>
<reference evidence="7" key="2">
    <citation type="submission" date="2017-02" db="EMBL/GenBank/DDBJ databases">
        <title>Sunflower complete genome.</title>
        <authorList>
            <person name="Langlade N."/>
            <person name="Munos S."/>
        </authorList>
    </citation>
    <scope>NUCLEOTIDE SEQUENCE [LARGE SCALE GENOMIC DNA]</scope>
    <source>
        <tissue evidence="7">Leaves</tissue>
    </source>
</reference>
<evidence type="ECO:0000256" key="2">
    <source>
        <dbReference type="ARBA" id="ARBA00023157"/>
    </source>
</evidence>
<feature type="chain" id="PRO_5012535606" evidence="4">
    <location>
        <begin position="22"/>
        <end position="185"/>
    </location>
</feature>
<feature type="signal peptide" evidence="4">
    <location>
        <begin position="1"/>
        <end position="21"/>
    </location>
</feature>
<dbReference type="EMBL" id="CM007897">
    <property type="protein sequence ID" value="OTG17992.1"/>
    <property type="molecule type" value="Genomic_DNA"/>
</dbReference>
<evidence type="ECO:0000313" key="7">
    <source>
        <dbReference type="EMBL" id="OTG17992.1"/>
    </source>
</evidence>
<evidence type="ECO:0000313" key="8">
    <source>
        <dbReference type="Proteomes" id="UP000215914"/>
    </source>
</evidence>
<evidence type="ECO:0000259" key="5">
    <source>
        <dbReference type="SMART" id="SM00856"/>
    </source>
</evidence>
<dbReference type="InterPro" id="IPR006501">
    <property type="entry name" value="Pectinesterase_inhib_dom"/>
</dbReference>
<organism evidence="7 8">
    <name type="scientific">Helianthus annuus</name>
    <name type="common">Common sunflower</name>
    <dbReference type="NCBI Taxonomy" id="4232"/>
    <lineage>
        <taxon>Eukaryota</taxon>
        <taxon>Viridiplantae</taxon>
        <taxon>Streptophyta</taxon>
        <taxon>Embryophyta</taxon>
        <taxon>Tracheophyta</taxon>
        <taxon>Spermatophyta</taxon>
        <taxon>Magnoliopsida</taxon>
        <taxon>eudicotyledons</taxon>
        <taxon>Gunneridae</taxon>
        <taxon>Pentapetalae</taxon>
        <taxon>asterids</taxon>
        <taxon>campanulids</taxon>
        <taxon>Asterales</taxon>
        <taxon>Asteraceae</taxon>
        <taxon>Asteroideae</taxon>
        <taxon>Heliantheae alliance</taxon>
        <taxon>Heliantheae</taxon>
        <taxon>Helianthus</taxon>
    </lineage>
</organism>
<sequence>MVSFSSFFPFLPLMILTISCTQNPNLLANGDTSLIQKTCQTTKYYDLCISSLQSDSTSPQADTKGLAIILAKLALANATSTNSFLSSNVFVKNPNDTVMKKVLKQCEDRYSAARMSLQNSIQDLESELYDYAYMHVMAASDYANSCHNAFKRNPNLVYPPEIGHREKGLKQFCDVVMEIIDSIEY</sequence>
<dbReference type="AlphaFoldDB" id="A0A251U5C4"/>
<gene>
    <name evidence="7" type="ORF">HannXRQ_Chr08g0218241</name>
    <name evidence="6" type="ORF">HanXRQr2_Chr08g0329481</name>
</gene>
<dbReference type="Pfam" id="PF04043">
    <property type="entry name" value="PMEI"/>
    <property type="match status" value="1"/>
</dbReference>
<protein>
    <submittedName>
        <fullName evidence="6 7">Pectinesterase inhibitor domain-containing protein</fullName>
    </submittedName>
</protein>
<dbReference type="SUPFAM" id="SSF101148">
    <property type="entry name" value="Plant invertase/pectin methylesterase inhibitor"/>
    <property type="match status" value="1"/>
</dbReference>
<reference evidence="6 8" key="1">
    <citation type="journal article" date="2017" name="Nature">
        <title>The sunflower genome provides insights into oil metabolism, flowering and Asterid evolution.</title>
        <authorList>
            <person name="Badouin H."/>
            <person name="Gouzy J."/>
            <person name="Grassa C.J."/>
            <person name="Murat F."/>
            <person name="Staton S.E."/>
            <person name="Cottret L."/>
            <person name="Lelandais-Briere C."/>
            <person name="Owens G.L."/>
            <person name="Carrere S."/>
            <person name="Mayjonade B."/>
            <person name="Legrand L."/>
            <person name="Gill N."/>
            <person name="Kane N.C."/>
            <person name="Bowers J.E."/>
            <person name="Hubner S."/>
            <person name="Bellec A."/>
            <person name="Berard A."/>
            <person name="Berges H."/>
            <person name="Blanchet N."/>
            <person name="Boniface M.C."/>
            <person name="Brunel D."/>
            <person name="Catrice O."/>
            <person name="Chaidir N."/>
            <person name="Claudel C."/>
            <person name="Donnadieu C."/>
            <person name="Faraut T."/>
            <person name="Fievet G."/>
            <person name="Helmstetter N."/>
            <person name="King M."/>
            <person name="Knapp S.J."/>
            <person name="Lai Z."/>
            <person name="Le Paslier M.C."/>
            <person name="Lippi Y."/>
            <person name="Lorenzon L."/>
            <person name="Mandel J.R."/>
            <person name="Marage G."/>
            <person name="Marchand G."/>
            <person name="Marquand E."/>
            <person name="Bret-Mestries E."/>
            <person name="Morien E."/>
            <person name="Nambeesan S."/>
            <person name="Nguyen T."/>
            <person name="Pegot-Espagnet P."/>
            <person name="Pouilly N."/>
            <person name="Raftis F."/>
            <person name="Sallet E."/>
            <person name="Schiex T."/>
            <person name="Thomas J."/>
            <person name="Vandecasteele C."/>
            <person name="Vares D."/>
            <person name="Vear F."/>
            <person name="Vautrin S."/>
            <person name="Crespi M."/>
            <person name="Mangin B."/>
            <person name="Burke J.M."/>
            <person name="Salse J."/>
            <person name="Munos S."/>
            <person name="Vincourt P."/>
            <person name="Rieseberg L.H."/>
            <person name="Langlade N.B."/>
        </authorList>
    </citation>
    <scope>NUCLEOTIDE SEQUENCE [LARGE SCALE GENOMIC DNA]</scope>
    <source>
        <strain evidence="8">cv. SF193</strain>
        <tissue evidence="6">Leaves</tissue>
    </source>
</reference>
<comment type="similarity">
    <text evidence="3">Belongs to the PMEI family.</text>
</comment>
<proteinExistence type="inferred from homology"/>
<reference evidence="6" key="3">
    <citation type="submission" date="2020-06" db="EMBL/GenBank/DDBJ databases">
        <title>Helianthus annuus Genome sequencing and assembly Release 2.</title>
        <authorList>
            <person name="Gouzy J."/>
            <person name="Langlade N."/>
            <person name="Munos S."/>
        </authorList>
    </citation>
    <scope>NUCLEOTIDE SEQUENCE</scope>
    <source>
        <tissue evidence="6">Leaves</tissue>
    </source>
</reference>
<keyword evidence="1 4" id="KW-0732">Signal</keyword>
<accession>A0A251U5C4</accession>
<dbReference type="OrthoDB" id="773291at2759"/>
<dbReference type="STRING" id="4232.A0A251U5C4"/>
<name>A0A251U5C4_HELAN</name>
<keyword evidence="8" id="KW-1185">Reference proteome</keyword>
<dbReference type="FunCoup" id="A0A251U5C4">
    <property type="interactions" value="114"/>
</dbReference>